<keyword evidence="2" id="KW-0238">DNA-binding</keyword>
<dbReference type="InterPro" id="IPR050204">
    <property type="entry name" value="AraC_XylS_family_regulators"/>
</dbReference>
<dbReference type="AlphaFoldDB" id="A0A9D1KMS3"/>
<evidence type="ECO:0000313" key="6">
    <source>
        <dbReference type="Proteomes" id="UP000886842"/>
    </source>
</evidence>
<sequence length="258" mass="28294">MASMVVPESLRSYLHSVVGYHEVMAPQAVHHGLPSPYLTVVLAFDQPLDCGWMRGREDRARYWTCAAGLHTAPALIRTHGFQYGIQLSLTPRGARALLGLPASALAGAMTTSEDLPYGVGPDLHARLAEAPDWPTRWQVLTEAFTTRFLGDTGARPEVDRAWQLLMRSDGRARVSEIADHVGWGRRRLLREFRAEYGVGPKEAAMTMRFDRAVRSVRAGGSLAEVAAGCGYADQAHMTRDFTVLGGGTPLGLRDPWID</sequence>
<accession>A0A9D1KMS3</accession>
<gene>
    <name evidence="5" type="ORF">IAA98_10265</name>
</gene>
<evidence type="ECO:0000313" key="5">
    <source>
        <dbReference type="EMBL" id="HIT75960.1"/>
    </source>
</evidence>
<comment type="caution">
    <text evidence="5">The sequence shown here is derived from an EMBL/GenBank/DDBJ whole genome shotgun (WGS) entry which is preliminary data.</text>
</comment>
<evidence type="ECO:0000256" key="3">
    <source>
        <dbReference type="ARBA" id="ARBA00023163"/>
    </source>
</evidence>
<name>A0A9D1KMS3_9ACTN</name>
<dbReference type="InterPro" id="IPR018060">
    <property type="entry name" value="HTH_AraC"/>
</dbReference>
<keyword evidence="1" id="KW-0805">Transcription regulation</keyword>
<reference evidence="5" key="2">
    <citation type="journal article" date="2021" name="PeerJ">
        <title>Extensive microbial diversity within the chicken gut microbiome revealed by metagenomics and culture.</title>
        <authorList>
            <person name="Gilroy R."/>
            <person name="Ravi A."/>
            <person name="Getino M."/>
            <person name="Pursley I."/>
            <person name="Horton D.L."/>
            <person name="Alikhan N.F."/>
            <person name="Baker D."/>
            <person name="Gharbi K."/>
            <person name="Hall N."/>
            <person name="Watson M."/>
            <person name="Adriaenssens E.M."/>
            <person name="Foster-Nyarko E."/>
            <person name="Jarju S."/>
            <person name="Secka A."/>
            <person name="Antonio M."/>
            <person name="Oren A."/>
            <person name="Chaudhuri R.R."/>
            <person name="La Ragione R."/>
            <person name="Hildebrand F."/>
            <person name="Pallen M.J."/>
        </authorList>
    </citation>
    <scope>NUCLEOTIDE SEQUENCE</scope>
    <source>
        <strain evidence="5">ChiGjej1B1-24693</strain>
    </source>
</reference>
<dbReference type="SMART" id="SM00342">
    <property type="entry name" value="HTH_ARAC"/>
    <property type="match status" value="1"/>
</dbReference>
<keyword evidence="3" id="KW-0804">Transcription</keyword>
<evidence type="ECO:0000256" key="2">
    <source>
        <dbReference type="ARBA" id="ARBA00023125"/>
    </source>
</evidence>
<protein>
    <submittedName>
        <fullName evidence="5">Helix-turn-helix domain-containing protein</fullName>
    </submittedName>
</protein>
<dbReference type="GO" id="GO:0043565">
    <property type="term" value="F:sequence-specific DNA binding"/>
    <property type="evidence" value="ECO:0007669"/>
    <property type="project" value="InterPro"/>
</dbReference>
<proteinExistence type="predicted"/>
<evidence type="ECO:0000259" key="4">
    <source>
        <dbReference type="PROSITE" id="PS01124"/>
    </source>
</evidence>
<reference evidence="5" key="1">
    <citation type="submission" date="2020-10" db="EMBL/GenBank/DDBJ databases">
        <authorList>
            <person name="Gilroy R."/>
        </authorList>
    </citation>
    <scope>NUCLEOTIDE SEQUENCE</scope>
    <source>
        <strain evidence="5">ChiGjej1B1-24693</strain>
    </source>
</reference>
<dbReference type="GO" id="GO:0003700">
    <property type="term" value="F:DNA-binding transcription factor activity"/>
    <property type="evidence" value="ECO:0007669"/>
    <property type="project" value="InterPro"/>
</dbReference>
<evidence type="ECO:0000256" key="1">
    <source>
        <dbReference type="ARBA" id="ARBA00023015"/>
    </source>
</evidence>
<dbReference type="Proteomes" id="UP000886842">
    <property type="component" value="Unassembled WGS sequence"/>
</dbReference>
<organism evidence="5 6">
    <name type="scientific">Candidatus Avipropionibacterium avicola</name>
    <dbReference type="NCBI Taxonomy" id="2840701"/>
    <lineage>
        <taxon>Bacteria</taxon>
        <taxon>Bacillati</taxon>
        <taxon>Actinomycetota</taxon>
        <taxon>Actinomycetes</taxon>
        <taxon>Propionibacteriales</taxon>
        <taxon>Propionibacteriaceae</taxon>
        <taxon>Propionibacteriaceae incertae sedis</taxon>
        <taxon>Candidatus Avipropionibacterium</taxon>
    </lineage>
</organism>
<dbReference type="PROSITE" id="PS01124">
    <property type="entry name" value="HTH_ARAC_FAMILY_2"/>
    <property type="match status" value="1"/>
</dbReference>
<dbReference type="Gene3D" id="1.10.10.60">
    <property type="entry name" value="Homeodomain-like"/>
    <property type="match status" value="1"/>
</dbReference>
<feature type="domain" description="HTH araC/xylS-type" evidence="4">
    <location>
        <begin position="159"/>
        <end position="255"/>
    </location>
</feature>
<dbReference type="EMBL" id="DVLP01000307">
    <property type="protein sequence ID" value="HIT75960.1"/>
    <property type="molecule type" value="Genomic_DNA"/>
</dbReference>
<dbReference type="PANTHER" id="PTHR46796">
    <property type="entry name" value="HTH-TYPE TRANSCRIPTIONAL ACTIVATOR RHAS-RELATED"/>
    <property type="match status" value="1"/>
</dbReference>
<dbReference type="PANTHER" id="PTHR46796:SF15">
    <property type="entry name" value="BLL1074 PROTEIN"/>
    <property type="match status" value="1"/>
</dbReference>
<dbReference type="Pfam" id="PF12833">
    <property type="entry name" value="HTH_18"/>
    <property type="match status" value="1"/>
</dbReference>